<dbReference type="InterPro" id="IPR025528">
    <property type="entry name" value="BrnA_antitoxin"/>
</dbReference>
<proteinExistence type="predicted"/>
<organism evidence="1 2">
    <name type="scientific">Mesorhizobium liriopis</name>
    <dbReference type="NCBI Taxonomy" id="2953882"/>
    <lineage>
        <taxon>Bacteria</taxon>
        <taxon>Pseudomonadati</taxon>
        <taxon>Pseudomonadota</taxon>
        <taxon>Alphaproteobacteria</taxon>
        <taxon>Hyphomicrobiales</taxon>
        <taxon>Phyllobacteriaceae</taxon>
        <taxon>Mesorhizobium</taxon>
    </lineage>
</organism>
<gene>
    <name evidence="1" type="ORF">NGM99_15720</name>
</gene>
<dbReference type="EMBL" id="JAMXQS010000007">
    <property type="protein sequence ID" value="MCO6051233.1"/>
    <property type="molecule type" value="Genomic_DNA"/>
</dbReference>
<reference evidence="1 2" key="1">
    <citation type="submission" date="2022-06" db="EMBL/GenBank/DDBJ databases">
        <title>Mesorhizobium sp. strain RP14 Genome sequencing and assembly.</title>
        <authorList>
            <person name="Kim I."/>
        </authorList>
    </citation>
    <scope>NUCLEOTIDE SEQUENCE [LARGE SCALE GENOMIC DNA]</scope>
    <source>
        <strain evidence="2">RP14(2022)</strain>
    </source>
</reference>
<name>A0ABT1C9S7_9HYPH</name>
<dbReference type="Proteomes" id="UP001205906">
    <property type="component" value="Unassembled WGS sequence"/>
</dbReference>
<keyword evidence="2" id="KW-1185">Reference proteome</keyword>
<comment type="caution">
    <text evidence="1">The sequence shown here is derived from an EMBL/GenBank/DDBJ whole genome shotgun (WGS) entry which is preliminary data.</text>
</comment>
<evidence type="ECO:0000313" key="1">
    <source>
        <dbReference type="EMBL" id="MCO6051233.1"/>
    </source>
</evidence>
<sequence length="86" mass="10173">MKKRYEQALKVEALVQVEDEDIDFSDIPELDGTFFEKARLIAPNERKQQLTIRFDPDIVQWFKAQGKGYQSRMNAVLRAYVDAHRR</sequence>
<dbReference type="Pfam" id="PF14384">
    <property type="entry name" value="BrnA_antitoxin"/>
    <property type="match status" value="1"/>
</dbReference>
<evidence type="ECO:0000313" key="2">
    <source>
        <dbReference type="Proteomes" id="UP001205906"/>
    </source>
</evidence>
<accession>A0ABT1C9S7</accession>
<dbReference type="RefSeq" id="WP_252820572.1">
    <property type="nucleotide sequence ID" value="NZ_JAMXQS010000007.1"/>
</dbReference>
<protein>
    <submittedName>
        <fullName evidence="1">BrnA antitoxin family protein</fullName>
    </submittedName>
</protein>